<sequence>MGATHRFDLTSDVTHLIVGETNTPKYKFVARERSDVAILKPEWIEAVRQSWMQGEDTDIHALGELHRLPTFEGLSICITGFEDMAFRNYIQNTASENGADFRKDLTKTVSHLIARTTEGQKYKFATQWNIKIVTLKWFTDSLERGMVLDETVYHPSLPAEKQGEGAWNRSTPVVRDKAPDNESSSSNPRPRKLRRIASAKLGDQNEGIWGDIVGSGFDNSELRRSRGSQQKDHNQATEKSVSIVQEPKSFASEIPYTLPRAKVPSTDDMAFECEVVTDMWLERCLDAKALVPPESHVANTPISGFPIKGFSGMKICSTGFSRIDLLHLSKLVSLIGGSYNEYLTPGASVLICNNSGLVNNEKLRHTSEWGVPAVSADWLWVCIRKQEKQPFEPYFVRKPSTQNSKDLEMRAGSRPEERAQSQNNPHNYIPDAHTQSPVHQKPPESKGNGELLERGSSTKSSTKARHDLQPLKEKPIIPQKQNPTPHSNTPPPAKDENANQPASILSPIKRKLSEQSATSTAQSIDLTISGFLKQAQAANSRPGSANDESNRARRRKPLLGRAPSHASIRAADQKGFSRASSIDTLNEDGCGSAFDSINTADGPTSLVNSGRFDLVDGDRPFEEEEAQAPPMTQLNYEDPDAVAMREKFLHHAGKLVEKKPPTDPALTMGRVQELENPGWGSGRRTRKSNKAVNDDLNEF</sequence>
<dbReference type="GO" id="GO:0006270">
    <property type="term" value="P:DNA replication initiation"/>
    <property type="evidence" value="ECO:0007669"/>
    <property type="project" value="TreeGrafter"/>
</dbReference>
<dbReference type="InterPro" id="IPR059215">
    <property type="entry name" value="BRCT2_TopBP1-like"/>
</dbReference>
<dbReference type="PROSITE" id="PS50172">
    <property type="entry name" value="BRCT"/>
    <property type="match status" value="3"/>
</dbReference>
<feature type="region of interest" description="Disordered" evidence="2">
    <location>
        <begin position="656"/>
        <end position="699"/>
    </location>
</feature>
<evidence type="ECO:0000256" key="1">
    <source>
        <dbReference type="ARBA" id="ARBA00022737"/>
    </source>
</evidence>
<protein>
    <submittedName>
        <fullName evidence="4">Topoisomerase (DNA) II binding protein 1</fullName>
    </submittedName>
</protein>
<dbReference type="CDD" id="cd17723">
    <property type="entry name" value="BRCT_Rad4_rpt4"/>
    <property type="match status" value="1"/>
</dbReference>
<dbReference type="InterPro" id="IPR001357">
    <property type="entry name" value="BRCT_dom"/>
</dbReference>
<dbReference type="Gene3D" id="3.40.50.10190">
    <property type="entry name" value="BRCT domain"/>
    <property type="match status" value="4"/>
</dbReference>
<dbReference type="PANTHER" id="PTHR13561">
    <property type="entry name" value="DNA REPLICATION REGULATOR DPB11-RELATED"/>
    <property type="match status" value="1"/>
</dbReference>
<feature type="region of interest" description="Disordered" evidence="2">
    <location>
        <begin position="220"/>
        <end position="241"/>
    </location>
</feature>
<feature type="region of interest" description="Disordered" evidence="2">
    <location>
        <begin position="394"/>
        <end position="521"/>
    </location>
</feature>
<feature type="domain" description="BRCT" evidence="3">
    <location>
        <begin position="310"/>
        <end position="396"/>
    </location>
</feature>
<name>A0AAD4GWX9_ASPNN</name>
<dbReference type="GO" id="GO:0007095">
    <property type="term" value="P:mitotic G2 DNA damage checkpoint signaling"/>
    <property type="evidence" value="ECO:0007669"/>
    <property type="project" value="TreeGrafter"/>
</dbReference>
<gene>
    <name evidence="4" type="primary">TOPBP1</name>
    <name evidence="4" type="ORF">FE257_011679</name>
</gene>
<reference evidence="4" key="1">
    <citation type="journal article" date="2019" name="Beilstein J. Org. Chem.">
        <title>Nanangenines: drimane sesquiterpenoids as the dominant metabolite cohort of a novel Australian fungus, Aspergillus nanangensis.</title>
        <authorList>
            <person name="Lacey H.J."/>
            <person name="Gilchrist C.L.M."/>
            <person name="Crombie A."/>
            <person name="Kalaitzis J.A."/>
            <person name="Vuong D."/>
            <person name="Rutledge P.J."/>
            <person name="Turner P."/>
            <person name="Pitt J.I."/>
            <person name="Lacey E."/>
            <person name="Chooi Y.H."/>
            <person name="Piggott A.M."/>
        </authorList>
    </citation>
    <scope>NUCLEOTIDE SEQUENCE</scope>
    <source>
        <strain evidence="4">MST-FP2251</strain>
    </source>
</reference>
<dbReference type="Proteomes" id="UP001194746">
    <property type="component" value="Unassembled WGS sequence"/>
</dbReference>
<evidence type="ECO:0000313" key="5">
    <source>
        <dbReference type="Proteomes" id="UP001194746"/>
    </source>
</evidence>
<feature type="compositionally biased region" description="Basic and acidic residues" evidence="2">
    <location>
        <begin position="220"/>
        <end position="236"/>
    </location>
</feature>
<feature type="domain" description="BRCT" evidence="3">
    <location>
        <begin position="66"/>
        <end position="155"/>
    </location>
</feature>
<dbReference type="GO" id="GO:0033314">
    <property type="term" value="P:mitotic DNA replication checkpoint signaling"/>
    <property type="evidence" value="ECO:0007669"/>
    <property type="project" value="TreeGrafter"/>
</dbReference>
<dbReference type="PANTHER" id="PTHR13561:SF20">
    <property type="entry name" value="DNA TOPOISOMERASE 2-BINDING PROTEIN 1"/>
    <property type="match status" value="1"/>
</dbReference>
<feature type="compositionally biased region" description="Basic and acidic residues" evidence="2">
    <location>
        <begin position="464"/>
        <end position="475"/>
    </location>
</feature>
<feature type="region of interest" description="Disordered" evidence="2">
    <location>
        <begin position="158"/>
        <end position="193"/>
    </location>
</feature>
<feature type="compositionally biased region" description="Polar residues" evidence="2">
    <location>
        <begin position="536"/>
        <end position="547"/>
    </location>
</feature>
<organism evidence="4 5">
    <name type="scientific">Aspergillus nanangensis</name>
    <dbReference type="NCBI Taxonomy" id="2582783"/>
    <lineage>
        <taxon>Eukaryota</taxon>
        <taxon>Fungi</taxon>
        <taxon>Dikarya</taxon>
        <taxon>Ascomycota</taxon>
        <taxon>Pezizomycotina</taxon>
        <taxon>Eurotiomycetes</taxon>
        <taxon>Eurotiomycetidae</taxon>
        <taxon>Eurotiales</taxon>
        <taxon>Aspergillaceae</taxon>
        <taxon>Aspergillus</taxon>
        <taxon>Aspergillus subgen. Circumdati</taxon>
    </lineage>
</organism>
<keyword evidence="5" id="KW-1185">Reference proteome</keyword>
<dbReference type="CDD" id="cd17731">
    <property type="entry name" value="BRCT_TopBP1_rpt2_like"/>
    <property type="match status" value="1"/>
</dbReference>
<accession>A0AAD4GWX9</accession>
<dbReference type="Pfam" id="PF12738">
    <property type="entry name" value="PTCB-BRCT"/>
    <property type="match status" value="3"/>
</dbReference>
<evidence type="ECO:0000313" key="4">
    <source>
        <dbReference type="EMBL" id="KAF9893249.1"/>
    </source>
</evidence>
<keyword evidence="1" id="KW-0677">Repeat</keyword>
<dbReference type="InterPro" id="IPR036420">
    <property type="entry name" value="BRCT_dom_sf"/>
</dbReference>
<feature type="region of interest" description="Disordered" evidence="2">
    <location>
        <begin position="535"/>
        <end position="574"/>
    </location>
</feature>
<dbReference type="AlphaFoldDB" id="A0AAD4GWX9"/>
<dbReference type="SUPFAM" id="SSF52113">
    <property type="entry name" value="BRCT domain"/>
    <property type="match status" value="3"/>
</dbReference>
<dbReference type="SMART" id="SM00292">
    <property type="entry name" value="BRCT"/>
    <property type="match status" value="2"/>
</dbReference>
<proteinExistence type="predicted"/>
<evidence type="ECO:0000259" key="3">
    <source>
        <dbReference type="PROSITE" id="PS50172"/>
    </source>
</evidence>
<reference evidence="4" key="2">
    <citation type="submission" date="2020-02" db="EMBL/GenBank/DDBJ databases">
        <authorList>
            <person name="Gilchrist C.L.M."/>
            <person name="Chooi Y.-H."/>
        </authorList>
    </citation>
    <scope>NUCLEOTIDE SEQUENCE</scope>
    <source>
        <strain evidence="4">MST-FP2251</strain>
    </source>
</reference>
<comment type="caution">
    <text evidence="4">The sequence shown here is derived from an EMBL/GenBank/DDBJ whole genome shotgun (WGS) entry which is preliminary data.</text>
</comment>
<evidence type="ECO:0000256" key="2">
    <source>
        <dbReference type="SAM" id="MobiDB-lite"/>
    </source>
</evidence>
<feature type="compositionally biased region" description="Basic and acidic residues" evidence="2">
    <location>
        <begin position="405"/>
        <end position="419"/>
    </location>
</feature>
<dbReference type="EMBL" id="VCAU01000008">
    <property type="protein sequence ID" value="KAF9893249.1"/>
    <property type="molecule type" value="Genomic_DNA"/>
</dbReference>
<feature type="domain" description="BRCT" evidence="3">
    <location>
        <begin position="1"/>
        <end position="44"/>
    </location>
</feature>